<feature type="domain" description="GGDEF" evidence="3">
    <location>
        <begin position="438"/>
        <end position="568"/>
    </location>
</feature>
<evidence type="ECO:0000313" key="5">
    <source>
        <dbReference type="Proteomes" id="UP000580568"/>
    </source>
</evidence>
<feature type="transmembrane region" description="Helical" evidence="1">
    <location>
        <begin position="20"/>
        <end position="40"/>
    </location>
</feature>
<organism evidence="4 5">
    <name type="scientific">Clostridium fungisolvens</name>
    <dbReference type="NCBI Taxonomy" id="1604897"/>
    <lineage>
        <taxon>Bacteria</taxon>
        <taxon>Bacillati</taxon>
        <taxon>Bacillota</taxon>
        <taxon>Clostridia</taxon>
        <taxon>Eubacteriales</taxon>
        <taxon>Clostridiaceae</taxon>
        <taxon>Clostridium</taxon>
    </lineage>
</organism>
<gene>
    <name evidence="4" type="ORF">bsdtw1_03291</name>
</gene>
<name>A0A6V8SIZ8_9CLOT</name>
<keyword evidence="1" id="KW-0812">Transmembrane</keyword>
<dbReference type="Pfam" id="PF00672">
    <property type="entry name" value="HAMP"/>
    <property type="match status" value="1"/>
</dbReference>
<dbReference type="InterPro" id="IPR000160">
    <property type="entry name" value="GGDEF_dom"/>
</dbReference>
<evidence type="ECO:0000259" key="2">
    <source>
        <dbReference type="PROSITE" id="PS50885"/>
    </source>
</evidence>
<evidence type="ECO:0008006" key="6">
    <source>
        <dbReference type="Google" id="ProtNLM"/>
    </source>
</evidence>
<dbReference type="RefSeq" id="WP_183278561.1">
    <property type="nucleotide sequence ID" value="NZ_BLZR01000001.1"/>
</dbReference>
<protein>
    <recommendedName>
        <fullName evidence="6">Diguanylate cyclase (GGDEF) domain-containing protein</fullName>
    </recommendedName>
</protein>
<proteinExistence type="predicted"/>
<keyword evidence="1" id="KW-1133">Transmembrane helix</keyword>
<dbReference type="InterPro" id="IPR052163">
    <property type="entry name" value="DGC-Regulatory_Protein"/>
</dbReference>
<reference evidence="4 5" key="1">
    <citation type="submission" date="2020-07" db="EMBL/GenBank/DDBJ databases">
        <title>A new beta-1,3-glucan-decomposing anaerobic bacterium isolated from anoxic soil subjected to biological soil disinfestation.</title>
        <authorList>
            <person name="Ueki A."/>
            <person name="Tonouchi A."/>
        </authorList>
    </citation>
    <scope>NUCLEOTIDE SEQUENCE [LARGE SCALE GENOMIC DNA]</scope>
    <source>
        <strain evidence="4 5">TW1</strain>
    </source>
</reference>
<dbReference type="PANTHER" id="PTHR46663">
    <property type="entry name" value="DIGUANYLATE CYCLASE DGCT-RELATED"/>
    <property type="match status" value="1"/>
</dbReference>
<comment type="caution">
    <text evidence="4">The sequence shown here is derived from an EMBL/GenBank/DDBJ whole genome shotgun (WGS) entry which is preliminary data.</text>
</comment>
<dbReference type="Pfam" id="PF08376">
    <property type="entry name" value="NIT"/>
    <property type="match status" value="1"/>
</dbReference>
<dbReference type="PANTHER" id="PTHR46663:SF2">
    <property type="entry name" value="GGDEF DOMAIN-CONTAINING PROTEIN"/>
    <property type="match status" value="1"/>
</dbReference>
<dbReference type="PROSITE" id="PS50885">
    <property type="entry name" value="HAMP"/>
    <property type="match status" value="1"/>
</dbReference>
<feature type="transmembrane region" description="Helical" evidence="1">
    <location>
        <begin position="322"/>
        <end position="342"/>
    </location>
</feature>
<dbReference type="GO" id="GO:0007165">
    <property type="term" value="P:signal transduction"/>
    <property type="evidence" value="ECO:0007669"/>
    <property type="project" value="InterPro"/>
</dbReference>
<keyword evidence="1" id="KW-0472">Membrane</keyword>
<sequence>MRLLKPSIALMRNLRYIKKFALIFAIILLPMSIMMAIFILQVSKQLEYATKQKIGLEYNIALTNLTRDVQKHRGLVNVFLSGDIDFYSYIKNNEKDIDDDNEKIVSLSSKYNQQLKIEERLTKFSKEWIEVKNNLNFSSLDKSFDEHTKLIEDISDMAQYVADISELRIQSKIENYYLADNLINTLPQITEQMGQARALGARAVAKGKLDEYDRESLEFISKSLEQELKSTEKSMNKISKNSIEKAEIEQSYKEAANGLENLILTLNNKVIYSKKITINADNYFSYATEMIDKVDKLSLVEATVLQNDYTEQIRRLEFSRNIITTIIILILFIIIYLFGGFYKSILESILSIKAVAARIAKGDLSERIQLECKDEVKEIGDSVNKMLDKLIESYYEVEKARDLSEKVANHDWLTGVPNRAFFMKRLEEIIQESEKTRGTVTILFIDLDRFKWINDNLGHQMGDIVLKEVAKRLMDATKKRGLVCRLGGDEFTIILEEFSKKEEINELVKIIEEDIAKPMYLSEAEYCIGASVGYVTYPHEGTNIDELISKADASMYIEKNKKKCKNIN</sequence>
<dbReference type="SUPFAM" id="SSF55073">
    <property type="entry name" value="Nucleotide cyclase"/>
    <property type="match status" value="1"/>
</dbReference>
<dbReference type="SMART" id="SM00304">
    <property type="entry name" value="HAMP"/>
    <property type="match status" value="1"/>
</dbReference>
<feature type="domain" description="HAMP" evidence="2">
    <location>
        <begin position="343"/>
        <end position="395"/>
    </location>
</feature>
<dbReference type="InterPro" id="IPR043128">
    <property type="entry name" value="Rev_trsase/Diguanyl_cyclase"/>
</dbReference>
<dbReference type="Proteomes" id="UP000580568">
    <property type="component" value="Unassembled WGS sequence"/>
</dbReference>
<dbReference type="Pfam" id="PF00990">
    <property type="entry name" value="GGDEF"/>
    <property type="match status" value="1"/>
</dbReference>
<keyword evidence="5" id="KW-1185">Reference proteome</keyword>
<dbReference type="NCBIfam" id="TIGR00254">
    <property type="entry name" value="GGDEF"/>
    <property type="match status" value="1"/>
</dbReference>
<dbReference type="GO" id="GO:0016020">
    <property type="term" value="C:membrane"/>
    <property type="evidence" value="ECO:0007669"/>
    <property type="project" value="InterPro"/>
</dbReference>
<dbReference type="SUPFAM" id="SSF158472">
    <property type="entry name" value="HAMP domain-like"/>
    <property type="match status" value="1"/>
</dbReference>
<dbReference type="InterPro" id="IPR013587">
    <property type="entry name" value="Nitrate/nitrite_sensing"/>
</dbReference>
<evidence type="ECO:0000313" key="4">
    <source>
        <dbReference type="EMBL" id="GFP77177.1"/>
    </source>
</evidence>
<dbReference type="Gene3D" id="3.30.70.270">
    <property type="match status" value="1"/>
</dbReference>
<dbReference type="SMART" id="SM00267">
    <property type="entry name" value="GGDEF"/>
    <property type="match status" value="1"/>
</dbReference>
<dbReference type="InterPro" id="IPR029787">
    <property type="entry name" value="Nucleotide_cyclase"/>
</dbReference>
<dbReference type="CDD" id="cd01949">
    <property type="entry name" value="GGDEF"/>
    <property type="match status" value="1"/>
</dbReference>
<dbReference type="InterPro" id="IPR003660">
    <property type="entry name" value="HAMP_dom"/>
</dbReference>
<dbReference type="CDD" id="cd06225">
    <property type="entry name" value="HAMP"/>
    <property type="match status" value="1"/>
</dbReference>
<dbReference type="Gene3D" id="6.10.340.10">
    <property type="match status" value="1"/>
</dbReference>
<dbReference type="EMBL" id="BLZR01000001">
    <property type="protein sequence ID" value="GFP77177.1"/>
    <property type="molecule type" value="Genomic_DNA"/>
</dbReference>
<accession>A0A6V8SIZ8</accession>
<dbReference type="PROSITE" id="PS50887">
    <property type="entry name" value="GGDEF"/>
    <property type="match status" value="1"/>
</dbReference>
<evidence type="ECO:0000259" key="3">
    <source>
        <dbReference type="PROSITE" id="PS50887"/>
    </source>
</evidence>
<dbReference type="AlphaFoldDB" id="A0A6V8SIZ8"/>
<evidence type="ECO:0000256" key="1">
    <source>
        <dbReference type="SAM" id="Phobius"/>
    </source>
</evidence>